<evidence type="ECO:0000259" key="1">
    <source>
        <dbReference type="Pfam" id="PF00551"/>
    </source>
</evidence>
<dbReference type="SUPFAM" id="SSF53328">
    <property type="entry name" value="Formyltransferase"/>
    <property type="match status" value="1"/>
</dbReference>
<dbReference type="Proteomes" id="UP000799444">
    <property type="component" value="Unassembled WGS sequence"/>
</dbReference>
<dbReference type="Gene3D" id="3.40.50.12230">
    <property type="match status" value="1"/>
</dbReference>
<dbReference type="EMBL" id="ML996099">
    <property type="protein sequence ID" value="KAF2740646.1"/>
    <property type="molecule type" value="Genomic_DNA"/>
</dbReference>
<dbReference type="Pfam" id="PF00551">
    <property type="entry name" value="Formyl_trans_N"/>
    <property type="match status" value="1"/>
</dbReference>
<reference evidence="2" key="1">
    <citation type="journal article" date="2020" name="Stud. Mycol.">
        <title>101 Dothideomycetes genomes: a test case for predicting lifestyles and emergence of pathogens.</title>
        <authorList>
            <person name="Haridas S."/>
            <person name="Albert R."/>
            <person name="Binder M."/>
            <person name="Bloem J."/>
            <person name="Labutti K."/>
            <person name="Salamov A."/>
            <person name="Andreopoulos B."/>
            <person name="Baker S."/>
            <person name="Barry K."/>
            <person name="Bills G."/>
            <person name="Bluhm B."/>
            <person name="Cannon C."/>
            <person name="Castanera R."/>
            <person name="Culley D."/>
            <person name="Daum C."/>
            <person name="Ezra D."/>
            <person name="Gonzalez J."/>
            <person name="Henrissat B."/>
            <person name="Kuo A."/>
            <person name="Liang C."/>
            <person name="Lipzen A."/>
            <person name="Lutzoni F."/>
            <person name="Magnuson J."/>
            <person name="Mondo S."/>
            <person name="Nolan M."/>
            <person name="Ohm R."/>
            <person name="Pangilinan J."/>
            <person name="Park H.-J."/>
            <person name="Ramirez L."/>
            <person name="Alfaro M."/>
            <person name="Sun H."/>
            <person name="Tritt A."/>
            <person name="Yoshinaga Y."/>
            <person name="Zwiers L.-H."/>
            <person name="Turgeon B."/>
            <person name="Goodwin S."/>
            <person name="Spatafora J."/>
            <person name="Crous P."/>
            <person name="Grigoriev I."/>
        </authorList>
    </citation>
    <scope>NUCLEOTIDE SEQUENCE</scope>
    <source>
        <strain evidence="2">CBS 125425</strain>
    </source>
</reference>
<dbReference type="PANTHER" id="PTHR11138">
    <property type="entry name" value="METHIONYL-TRNA FORMYLTRANSFERASE"/>
    <property type="match status" value="1"/>
</dbReference>
<protein>
    <submittedName>
        <fullName evidence="2">Formyltransferase</fullName>
    </submittedName>
</protein>
<dbReference type="PANTHER" id="PTHR11138:SF5">
    <property type="entry name" value="METHIONYL-TRNA FORMYLTRANSFERASE, MITOCHONDRIAL"/>
    <property type="match status" value="1"/>
</dbReference>
<dbReference type="AlphaFoldDB" id="A0A9P4RCN7"/>
<accession>A0A9P4RCN7</accession>
<gene>
    <name evidence="2" type="ORF">EJ04DRAFT_507668</name>
</gene>
<organism evidence="2 3">
    <name type="scientific">Polyplosphaeria fusca</name>
    <dbReference type="NCBI Taxonomy" id="682080"/>
    <lineage>
        <taxon>Eukaryota</taxon>
        <taxon>Fungi</taxon>
        <taxon>Dikarya</taxon>
        <taxon>Ascomycota</taxon>
        <taxon>Pezizomycotina</taxon>
        <taxon>Dothideomycetes</taxon>
        <taxon>Pleosporomycetidae</taxon>
        <taxon>Pleosporales</taxon>
        <taxon>Tetraplosphaeriaceae</taxon>
        <taxon>Polyplosphaeria</taxon>
    </lineage>
</organism>
<name>A0A9P4RCN7_9PLEO</name>
<dbReference type="InterPro" id="IPR036477">
    <property type="entry name" value="Formyl_transf_N_sf"/>
</dbReference>
<dbReference type="GO" id="GO:0004479">
    <property type="term" value="F:methionyl-tRNA formyltransferase activity"/>
    <property type="evidence" value="ECO:0007669"/>
    <property type="project" value="TreeGrafter"/>
</dbReference>
<proteinExistence type="predicted"/>
<feature type="domain" description="Formyl transferase N-terminal" evidence="1">
    <location>
        <begin position="39"/>
        <end position="115"/>
    </location>
</feature>
<sequence length="274" mass="30008">MVCRVIRLVPIKHVAAQELKLETHEIDTFTGWKPPIPFDLIIAVSFGLFVPPRILSGMRHGGLNVHPSLLPDLRGPAPIHHTLLKGRSHTGVTIQTLHPKHFDHGTILAQTQPPGLHLGSVAGLTLAKLTTVLGEEGAKMLLHVIRARKFINPRVDAGWYAESGGPVGHAEKITKQYTYVDLALATAQDIQVRHNVLGDLWSHLPNGERIILDDVKLITPDRDTRQAPGFFIDEEDRLKLRTSSGGVLLINRCTLPGGKRGGANEPVKRILSAV</sequence>
<dbReference type="InterPro" id="IPR002376">
    <property type="entry name" value="Formyl_transf_N"/>
</dbReference>
<evidence type="ECO:0000313" key="3">
    <source>
        <dbReference type="Proteomes" id="UP000799444"/>
    </source>
</evidence>
<dbReference type="OrthoDB" id="10268103at2759"/>
<dbReference type="GO" id="GO:0005739">
    <property type="term" value="C:mitochondrion"/>
    <property type="evidence" value="ECO:0007669"/>
    <property type="project" value="TreeGrafter"/>
</dbReference>
<comment type="caution">
    <text evidence="2">The sequence shown here is derived from an EMBL/GenBank/DDBJ whole genome shotgun (WGS) entry which is preliminary data.</text>
</comment>
<evidence type="ECO:0000313" key="2">
    <source>
        <dbReference type="EMBL" id="KAF2740646.1"/>
    </source>
</evidence>
<keyword evidence="3" id="KW-1185">Reference proteome</keyword>